<dbReference type="HOGENOM" id="CLU_1444659_0_0_2"/>
<proteinExistence type="predicted"/>
<dbReference type="eggNOG" id="arCOG12672">
    <property type="taxonomic scope" value="Archaea"/>
</dbReference>
<dbReference type="STRING" id="456442.Mboo_0099"/>
<dbReference type="KEGG" id="mbn:Mboo_0099"/>
<feature type="transmembrane region" description="Helical" evidence="1">
    <location>
        <begin position="82"/>
        <end position="103"/>
    </location>
</feature>
<evidence type="ECO:0000313" key="2">
    <source>
        <dbReference type="EMBL" id="ABS54623.1"/>
    </source>
</evidence>
<keyword evidence="1" id="KW-1133">Transmembrane helix</keyword>
<evidence type="ECO:0000256" key="1">
    <source>
        <dbReference type="SAM" id="Phobius"/>
    </source>
</evidence>
<keyword evidence="1" id="KW-0472">Membrane</keyword>
<dbReference type="Proteomes" id="UP000002408">
    <property type="component" value="Chromosome"/>
</dbReference>
<sequence>MTDIRNFIGFAQNETLIKEYDGLRMYFPVRAKIGIAVTNKRLIAYSTVRSFFNPQSESIYQHAAIADIKGVGVVQSARSRPAAVVLGVFLLLAGALATVIGLTGGSLPALGGGVACVILGIILVIAGLLWKKNLFRFEVWGNAWTLCIGEFDTIRPSVVSGPELLKVVEELGALIVEIQEGTLYTGE</sequence>
<accession>A7I4G2</accession>
<feature type="transmembrane region" description="Helical" evidence="1">
    <location>
        <begin position="109"/>
        <end position="130"/>
    </location>
</feature>
<dbReference type="RefSeq" id="WP_011991111.1">
    <property type="nucleotide sequence ID" value="NC_009712.1"/>
</dbReference>
<reference evidence="3" key="1">
    <citation type="journal article" date="2015" name="Microbiology">
        <title>Genome of Methanoregula boonei 6A8 reveals adaptations to oligotrophic peatland environments.</title>
        <authorList>
            <person name="Braeuer S."/>
            <person name="Cadillo-Quiroz H."/>
            <person name="Kyrpides N."/>
            <person name="Woyke T."/>
            <person name="Goodwin L."/>
            <person name="Detter C."/>
            <person name="Podell S."/>
            <person name="Yavitt J.B."/>
            <person name="Zinder S.H."/>
        </authorList>
    </citation>
    <scope>NUCLEOTIDE SEQUENCE [LARGE SCALE GENOMIC DNA]</scope>
    <source>
        <strain evidence="3">DSM 21154 / JCM 14090 / 6A8</strain>
    </source>
</reference>
<dbReference type="AlphaFoldDB" id="A7I4G2"/>
<keyword evidence="3" id="KW-1185">Reference proteome</keyword>
<keyword evidence="1" id="KW-0812">Transmembrane</keyword>
<dbReference type="GeneID" id="5411093"/>
<name>A7I4G2_METB6</name>
<evidence type="ECO:0000313" key="3">
    <source>
        <dbReference type="Proteomes" id="UP000002408"/>
    </source>
</evidence>
<dbReference type="EMBL" id="CP000780">
    <property type="protein sequence ID" value="ABS54623.1"/>
    <property type="molecule type" value="Genomic_DNA"/>
</dbReference>
<organism evidence="2 3">
    <name type="scientific">Methanoregula boonei (strain DSM 21154 / JCM 14090 / 6A8)</name>
    <dbReference type="NCBI Taxonomy" id="456442"/>
    <lineage>
        <taxon>Archaea</taxon>
        <taxon>Methanobacteriati</taxon>
        <taxon>Methanobacteriota</taxon>
        <taxon>Stenosarchaea group</taxon>
        <taxon>Methanomicrobia</taxon>
        <taxon>Methanomicrobiales</taxon>
        <taxon>Methanoregulaceae</taxon>
        <taxon>Methanoregula</taxon>
    </lineage>
</organism>
<protein>
    <submittedName>
        <fullName evidence="2">Uncharacterized protein</fullName>
    </submittedName>
</protein>
<gene>
    <name evidence="2" type="ordered locus">Mboo_0099</name>
</gene>